<organism evidence="1">
    <name type="scientific">Micrurus carvalhoi</name>
    <dbReference type="NCBI Taxonomy" id="3147026"/>
    <lineage>
        <taxon>Eukaryota</taxon>
        <taxon>Metazoa</taxon>
        <taxon>Chordata</taxon>
        <taxon>Craniata</taxon>
        <taxon>Vertebrata</taxon>
        <taxon>Euteleostomi</taxon>
        <taxon>Lepidosauria</taxon>
        <taxon>Squamata</taxon>
        <taxon>Bifurcata</taxon>
        <taxon>Unidentata</taxon>
        <taxon>Episquamata</taxon>
        <taxon>Toxicofera</taxon>
        <taxon>Serpentes</taxon>
        <taxon>Colubroidea</taxon>
        <taxon>Elapidae</taxon>
        <taxon>Elapinae</taxon>
        <taxon>Micrurus</taxon>
    </lineage>
</organism>
<reference evidence="1" key="2">
    <citation type="submission" date="2017-12" db="EMBL/GenBank/DDBJ databases">
        <title>Coralsnake Venomics: Analyses of Venom Gland Transcriptomes and Proteomes of Six Brazilian Taxa.</title>
        <authorList>
            <person name="Aird S.D."/>
            <person name="Jorge da Silva N."/>
            <person name="Qiu L."/>
            <person name="Villar-Briones A."/>
            <person name="Aparecida-Saddi V."/>
            <person name="Campos-Telles M.P."/>
            <person name="Grau M."/>
            <person name="Mikheyev A.S."/>
        </authorList>
    </citation>
    <scope>NUCLEOTIDE SEQUENCE</scope>
    <source>
        <tissue evidence="1">Venom_gland</tissue>
    </source>
</reference>
<dbReference type="EMBL" id="IACI01102107">
    <property type="protein sequence ID" value="LAA33279.1"/>
    <property type="molecule type" value="Transcribed_RNA"/>
</dbReference>
<protein>
    <submittedName>
        <fullName evidence="1">Uncharacterized protein</fullName>
    </submittedName>
</protein>
<proteinExistence type="predicted"/>
<reference evidence="1" key="1">
    <citation type="submission" date="2017-07" db="EMBL/GenBank/DDBJ databases">
        <authorList>
            <person name="Mikheyev A."/>
            <person name="Grau M."/>
        </authorList>
    </citation>
    <scope>NUCLEOTIDE SEQUENCE</scope>
    <source>
        <tissue evidence="1">Venom_gland</tissue>
    </source>
</reference>
<sequence>MGGLETEACPEHRDRFQQPLRPFPTLILLLQHPQNHKSTEFRFMEGSGDHLAKPLPDVGIPHLSIPDQRPSSLCLKRVPISSLASSSSLQEILPPKSAPV</sequence>
<name>A0A2H6NIJ5_9SAUR</name>
<accession>A0A2H6NIJ5</accession>
<dbReference type="AlphaFoldDB" id="A0A2H6NIJ5"/>
<evidence type="ECO:0000313" key="1">
    <source>
        <dbReference type="EMBL" id="LAA33279.1"/>
    </source>
</evidence>